<dbReference type="Proteomes" id="UP000236291">
    <property type="component" value="Unassembled WGS sequence"/>
</dbReference>
<evidence type="ECO:0000313" key="1">
    <source>
        <dbReference type="EMBL" id="PNX81824.1"/>
    </source>
</evidence>
<dbReference type="GO" id="GO:0016740">
    <property type="term" value="F:transferase activity"/>
    <property type="evidence" value="ECO:0007669"/>
    <property type="project" value="UniProtKB-KW"/>
</dbReference>
<reference evidence="1 2" key="2">
    <citation type="journal article" date="2017" name="Front. Plant Sci.">
        <title>Gene Classification and Mining of Molecular Markers Useful in Red Clover (Trifolium pratense) Breeding.</title>
        <authorList>
            <person name="Istvanek J."/>
            <person name="Dluhosova J."/>
            <person name="Dluhos P."/>
            <person name="Patkova L."/>
            <person name="Nedelnik J."/>
            <person name="Repkova J."/>
        </authorList>
    </citation>
    <scope>NUCLEOTIDE SEQUENCE [LARGE SCALE GENOMIC DNA]</scope>
    <source>
        <strain evidence="2">cv. Tatra</strain>
        <tissue evidence="1">Young leaves</tissue>
    </source>
</reference>
<sequence length="82" mass="9246">MNAVLLSEVLKVGLRTRVNENDIVEKVEVAKVIKYLMEGEEGEKLCNNMKELKEDASNAIKEDGSSRKTAISQLALKWRKLV</sequence>
<dbReference type="EMBL" id="ASHM01040671">
    <property type="protein sequence ID" value="PNX81824.1"/>
    <property type="molecule type" value="Genomic_DNA"/>
</dbReference>
<dbReference type="STRING" id="57577.A0A2K3LTF4"/>
<accession>A0A2K3LTF4</accession>
<reference evidence="1 2" key="1">
    <citation type="journal article" date="2014" name="Am. J. Bot.">
        <title>Genome assembly and annotation for red clover (Trifolium pratense; Fabaceae).</title>
        <authorList>
            <person name="Istvanek J."/>
            <person name="Jaros M."/>
            <person name="Krenek A."/>
            <person name="Repkova J."/>
        </authorList>
    </citation>
    <scope>NUCLEOTIDE SEQUENCE [LARGE SCALE GENOMIC DNA]</scope>
    <source>
        <strain evidence="2">cv. Tatra</strain>
        <tissue evidence="1">Young leaves</tissue>
    </source>
</reference>
<dbReference type="PANTHER" id="PTHR48045">
    <property type="entry name" value="UDP-GLYCOSYLTRANSFERASE 72B1"/>
    <property type="match status" value="1"/>
</dbReference>
<dbReference type="AlphaFoldDB" id="A0A2K3LTF4"/>
<keyword evidence="1" id="KW-0808">Transferase</keyword>
<dbReference type="PANTHER" id="PTHR48045:SF23">
    <property type="entry name" value="GLYCOSYLTRANSFERASE"/>
    <property type="match status" value="1"/>
</dbReference>
<dbReference type="ExpressionAtlas" id="A0A2K3LTF4">
    <property type="expression patterns" value="baseline"/>
</dbReference>
<dbReference type="SUPFAM" id="SSF53756">
    <property type="entry name" value="UDP-Glycosyltransferase/glycogen phosphorylase"/>
    <property type="match status" value="1"/>
</dbReference>
<gene>
    <name evidence="1" type="ORF">L195_g037849</name>
</gene>
<evidence type="ECO:0000313" key="2">
    <source>
        <dbReference type="Proteomes" id="UP000236291"/>
    </source>
</evidence>
<dbReference type="Gene3D" id="3.40.50.2000">
    <property type="entry name" value="Glycogen Phosphorylase B"/>
    <property type="match status" value="1"/>
</dbReference>
<name>A0A2K3LTF4_TRIPR</name>
<organism evidence="1 2">
    <name type="scientific">Trifolium pratense</name>
    <name type="common">Red clover</name>
    <dbReference type="NCBI Taxonomy" id="57577"/>
    <lineage>
        <taxon>Eukaryota</taxon>
        <taxon>Viridiplantae</taxon>
        <taxon>Streptophyta</taxon>
        <taxon>Embryophyta</taxon>
        <taxon>Tracheophyta</taxon>
        <taxon>Spermatophyta</taxon>
        <taxon>Magnoliopsida</taxon>
        <taxon>eudicotyledons</taxon>
        <taxon>Gunneridae</taxon>
        <taxon>Pentapetalae</taxon>
        <taxon>rosids</taxon>
        <taxon>fabids</taxon>
        <taxon>Fabales</taxon>
        <taxon>Fabaceae</taxon>
        <taxon>Papilionoideae</taxon>
        <taxon>50 kb inversion clade</taxon>
        <taxon>NPAAA clade</taxon>
        <taxon>Hologalegina</taxon>
        <taxon>IRL clade</taxon>
        <taxon>Trifolieae</taxon>
        <taxon>Trifolium</taxon>
    </lineage>
</organism>
<proteinExistence type="predicted"/>
<protein>
    <submittedName>
        <fullName evidence="1">Hydroquinone glucosyltransferase-like protein</fullName>
    </submittedName>
</protein>
<comment type="caution">
    <text evidence="1">The sequence shown here is derived from an EMBL/GenBank/DDBJ whole genome shotgun (WGS) entry which is preliminary data.</text>
</comment>